<proteinExistence type="predicted"/>
<sequence>MFTAVRTAFKTATKNPFRSYFKVGSVGFGATFVSNILWTSVDKEAPLSMAKNPETYTACLFAKSVYAGFLWPAIPFRIYNNPLKFFCVGGGLQRTYQTMFDGVHNFTLQELDKFQETMDIYGPEARKYIVDGLENGNIKININGQDAKEICLERLKN</sequence>
<gene>
    <name evidence="1" type="ORF">LCMAC202_02810</name>
</gene>
<dbReference type="EMBL" id="MK500371">
    <property type="protein sequence ID" value="QBK87920.1"/>
    <property type="molecule type" value="Genomic_DNA"/>
</dbReference>
<accession>A0A481YY44</accession>
<reference evidence="1" key="1">
    <citation type="journal article" date="2019" name="MBio">
        <title>Virus Genomes from Deep Sea Sediments Expand the Ocean Megavirome and Support Independent Origins of Viral Gigantism.</title>
        <authorList>
            <person name="Backstrom D."/>
            <person name="Yutin N."/>
            <person name="Jorgensen S.L."/>
            <person name="Dharamshi J."/>
            <person name="Homa F."/>
            <person name="Zaremba-Niedwiedzka K."/>
            <person name="Spang A."/>
            <person name="Wolf Y.I."/>
            <person name="Koonin E.V."/>
            <person name="Ettema T.J."/>
        </authorList>
    </citation>
    <scope>NUCLEOTIDE SEQUENCE</scope>
</reference>
<organism evidence="1">
    <name type="scientific">Marseillevirus LCMAC202</name>
    <dbReference type="NCBI Taxonomy" id="2506606"/>
    <lineage>
        <taxon>Viruses</taxon>
        <taxon>Varidnaviria</taxon>
        <taxon>Bamfordvirae</taxon>
        <taxon>Nucleocytoviricota</taxon>
        <taxon>Megaviricetes</taxon>
        <taxon>Pimascovirales</taxon>
        <taxon>Pimascovirales incertae sedis</taxon>
        <taxon>Marseilleviridae</taxon>
    </lineage>
</organism>
<name>A0A481YY44_9VIRU</name>
<protein>
    <submittedName>
        <fullName evidence="1">Uncharacterized protein</fullName>
    </submittedName>
</protein>
<evidence type="ECO:0000313" key="1">
    <source>
        <dbReference type="EMBL" id="QBK87920.1"/>
    </source>
</evidence>